<gene>
    <name evidence="1" type="ORF">S01H1_12591</name>
</gene>
<dbReference type="EMBL" id="BARS01006472">
    <property type="protein sequence ID" value="GAF69131.1"/>
    <property type="molecule type" value="Genomic_DNA"/>
</dbReference>
<dbReference type="Gene3D" id="3.40.50.11660">
    <property type="entry name" value="Glycosyl transferase family 10, C-terminal domain"/>
    <property type="match status" value="1"/>
</dbReference>
<name>X0S1K3_9ZZZZ</name>
<comment type="caution">
    <text evidence="1">The sequence shown here is derived from an EMBL/GenBank/DDBJ whole genome shotgun (WGS) entry which is preliminary data.</text>
</comment>
<dbReference type="AlphaFoldDB" id="X0S1K3"/>
<evidence type="ECO:0000313" key="1">
    <source>
        <dbReference type="EMBL" id="GAF69131.1"/>
    </source>
</evidence>
<dbReference type="InterPro" id="IPR038577">
    <property type="entry name" value="GT10-like_C_sf"/>
</dbReference>
<accession>X0S1K3</accession>
<feature type="non-terminal residue" evidence="1">
    <location>
        <position position="1"/>
    </location>
</feature>
<dbReference type="SUPFAM" id="SSF53756">
    <property type="entry name" value="UDP-Glycosyltransferase/glycogen phosphorylase"/>
    <property type="match status" value="1"/>
</dbReference>
<protein>
    <recommendedName>
        <fullName evidence="2">Glycosyltransferase family 10 (Fucosyltransferase) C-term</fullName>
    </recommendedName>
</protein>
<sequence length="217" mass="25781">FAAERIAWLIEPPGISDTHYKYAFGNRKQFRAIFTFHRFFVDLGWPYKFYPFGGSWIHMDNWGLHEKERMTSLIASTKRDTEGHRLRHTIAEKYDKVHKYGFAYKEIESKMEGLAPYRYSIVVESWRGDYYFSEKLIDCLSAGTIPIYWGCPSIGDFFDTEGILSFNTMGELDEIMNNIGVVDYRRRIEAVKRNLETAEQYRCAEDWLFLNHKEYLR</sequence>
<organism evidence="1">
    <name type="scientific">marine sediment metagenome</name>
    <dbReference type="NCBI Taxonomy" id="412755"/>
    <lineage>
        <taxon>unclassified sequences</taxon>
        <taxon>metagenomes</taxon>
        <taxon>ecological metagenomes</taxon>
    </lineage>
</organism>
<proteinExistence type="predicted"/>
<evidence type="ECO:0008006" key="2">
    <source>
        <dbReference type="Google" id="ProtNLM"/>
    </source>
</evidence>
<reference evidence="1" key="1">
    <citation type="journal article" date="2014" name="Front. Microbiol.">
        <title>High frequency of phylogenetically diverse reductive dehalogenase-homologous genes in deep subseafloor sedimentary metagenomes.</title>
        <authorList>
            <person name="Kawai M."/>
            <person name="Futagami T."/>
            <person name="Toyoda A."/>
            <person name="Takaki Y."/>
            <person name="Nishi S."/>
            <person name="Hori S."/>
            <person name="Arai W."/>
            <person name="Tsubouchi T."/>
            <person name="Morono Y."/>
            <person name="Uchiyama I."/>
            <person name="Ito T."/>
            <person name="Fujiyama A."/>
            <person name="Inagaki F."/>
            <person name="Takami H."/>
        </authorList>
    </citation>
    <scope>NUCLEOTIDE SEQUENCE</scope>
    <source>
        <strain evidence="1">Expedition CK06-06</strain>
    </source>
</reference>